<gene>
    <name evidence="2" type="ORF">L195_g031633</name>
</gene>
<sequence length="157" mass="18102">MTLKERNIENVTPIKQVYNARHRFKLATRTSRIEMQQLQKRLEDNKYVNKFRTVGESTTIQDIFFSLPKFVNLLNTFPTVLLMDSTYKTNSYSMSLLQIVGVTSTEKTYSVGFAFLNFSWALEICHSLFRSEDITLKVIVTDRNTALMNVAAGVFPN</sequence>
<evidence type="ECO:0000313" key="3">
    <source>
        <dbReference type="Proteomes" id="UP000236291"/>
    </source>
</evidence>
<dbReference type="STRING" id="57577.A0A2K3LAZ8"/>
<reference evidence="2 3" key="1">
    <citation type="journal article" date="2014" name="Am. J. Bot.">
        <title>Genome assembly and annotation for red clover (Trifolium pratense; Fabaceae).</title>
        <authorList>
            <person name="Istvanek J."/>
            <person name="Jaros M."/>
            <person name="Krenek A."/>
            <person name="Repkova J."/>
        </authorList>
    </citation>
    <scope>NUCLEOTIDE SEQUENCE [LARGE SCALE GENOMIC DNA]</scope>
    <source>
        <strain evidence="3">cv. Tatra</strain>
        <tissue evidence="2">Young leaves</tissue>
    </source>
</reference>
<name>A0A2K3LAZ8_TRIPR</name>
<dbReference type="InterPro" id="IPR018289">
    <property type="entry name" value="MULE_transposase_dom"/>
</dbReference>
<comment type="caution">
    <text evidence="2">The sequence shown here is derived from an EMBL/GenBank/DDBJ whole genome shotgun (WGS) entry which is preliminary data.</text>
</comment>
<dbReference type="PANTHER" id="PTHR31569:SF4">
    <property type="entry name" value="SWIM-TYPE DOMAIN-CONTAINING PROTEIN"/>
    <property type="match status" value="1"/>
</dbReference>
<accession>A0A2K3LAZ8</accession>
<dbReference type="Proteomes" id="UP000236291">
    <property type="component" value="Unassembled WGS sequence"/>
</dbReference>
<feature type="domain" description="MULE transposase" evidence="1">
    <location>
        <begin position="80"/>
        <end position="157"/>
    </location>
</feature>
<evidence type="ECO:0000313" key="2">
    <source>
        <dbReference type="EMBL" id="PNX75693.1"/>
    </source>
</evidence>
<dbReference type="ExpressionAtlas" id="A0A2K3LAZ8">
    <property type="expression patterns" value="baseline"/>
</dbReference>
<proteinExistence type="predicted"/>
<dbReference type="Pfam" id="PF10551">
    <property type="entry name" value="MULE"/>
    <property type="match status" value="1"/>
</dbReference>
<dbReference type="EMBL" id="ASHM01029441">
    <property type="protein sequence ID" value="PNX75693.1"/>
    <property type="molecule type" value="Genomic_DNA"/>
</dbReference>
<dbReference type="PANTHER" id="PTHR31569">
    <property type="entry name" value="SWIM-TYPE DOMAIN-CONTAINING PROTEIN"/>
    <property type="match status" value="1"/>
</dbReference>
<protein>
    <submittedName>
        <fullName evidence="2">Protein FAR1-related sequence 5-like</fullName>
    </submittedName>
</protein>
<reference evidence="2 3" key="2">
    <citation type="journal article" date="2017" name="Front. Plant Sci.">
        <title>Gene Classification and Mining of Molecular Markers Useful in Red Clover (Trifolium pratense) Breeding.</title>
        <authorList>
            <person name="Istvanek J."/>
            <person name="Dluhosova J."/>
            <person name="Dluhos P."/>
            <person name="Patkova L."/>
            <person name="Nedelnik J."/>
            <person name="Repkova J."/>
        </authorList>
    </citation>
    <scope>NUCLEOTIDE SEQUENCE [LARGE SCALE GENOMIC DNA]</scope>
    <source>
        <strain evidence="3">cv. Tatra</strain>
        <tissue evidence="2">Young leaves</tissue>
    </source>
</reference>
<feature type="non-terminal residue" evidence="2">
    <location>
        <position position="157"/>
    </location>
</feature>
<evidence type="ECO:0000259" key="1">
    <source>
        <dbReference type="Pfam" id="PF10551"/>
    </source>
</evidence>
<dbReference type="InterPro" id="IPR052579">
    <property type="entry name" value="Zinc_finger_SWIM"/>
</dbReference>
<dbReference type="AlphaFoldDB" id="A0A2K3LAZ8"/>
<organism evidence="2 3">
    <name type="scientific">Trifolium pratense</name>
    <name type="common">Red clover</name>
    <dbReference type="NCBI Taxonomy" id="57577"/>
    <lineage>
        <taxon>Eukaryota</taxon>
        <taxon>Viridiplantae</taxon>
        <taxon>Streptophyta</taxon>
        <taxon>Embryophyta</taxon>
        <taxon>Tracheophyta</taxon>
        <taxon>Spermatophyta</taxon>
        <taxon>Magnoliopsida</taxon>
        <taxon>eudicotyledons</taxon>
        <taxon>Gunneridae</taxon>
        <taxon>Pentapetalae</taxon>
        <taxon>rosids</taxon>
        <taxon>fabids</taxon>
        <taxon>Fabales</taxon>
        <taxon>Fabaceae</taxon>
        <taxon>Papilionoideae</taxon>
        <taxon>50 kb inversion clade</taxon>
        <taxon>NPAAA clade</taxon>
        <taxon>Hologalegina</taxon>
        <taxon>IRL clade</taxon>
        <taxon>Trifolieae</taxon>
        <taxon>Trifolium</taxon>
    </lineage>
</organism>